<comment type="caution">
    <text evidence="1">The sequence shown here is derived from an EMBL/GenBank/DDBJ whole genome shotgun (WGS) entry which is preliminary data.</text>
</comment>
<dbReference type="EMBL" id="JAGQKY010000013">
    <property type="protein sequence ID" value="MCA9397296.1"/>
    <property type="molecule type" value="Genomic_DNA"/>
</dbReference>
<gene>
    <name evidence="1" type="ORF">KC573_00555</name>
</gene>
<dbReference type="AlphaFoldDB" id="A0A955LW56"/>
<dbReference type="Proteomes" id="UP000699691">
    <property type="component" value="Unassembled WGS sequence"/>
</dbReference>
<reference evidence="1" key="2">
    <citation type="journal article" date="2021" name="Microbiome">
        <title>Successional dynamics and alternative stable states in a saline activated sludge microbial community over 9 years.</title>
        <authorList>
            <person name="Wang Y."/>
            <person name="Ye J."/>
            <person name="Ju F."/>
            <person name="Liu L."/>
            <person name="Boyd J.A."/>
            <person name="Deng Y."/>
            <person name="Parks D.H."/>
            <person name="Jiang X."/>
            <person name="Yin X."/>
            <person name="Woodcroft B.J."/>
            <person name="Tyson G.W."/>
            <person name="Hugenholtz P."/>
            <person name="Polz M.F."/>
            <person name="Zhang T."/>
        </authorList>
    </citation>
    <scope>NUCLEOTIDE SEQUENCE</scope>
    <source>
        <strain evidence="1">HKST-UBA02</strain>
    </source>
</reference>
<proteinExistence type="predicted"/>
<accession>A0A955LW56</accession>
<protein>
    <submittedName>
        <fullName evidence="1">Uncharacterized protein</fullName>
    </submittedName>
</protein>
<organism evidence="1 2">
    <name type="scientific">candidate division WWE3 bacterium</name>
    <dbReference type="NCBI Taxonomy" id="2053526"/>
    <lineage>
        <taxon>Bacteria</taxon>
        <taxon>Katanobacteria</taxon>
    </lineage>
</organism>
<name>A0A955LW56_UNCKA</name>
<reference evidence="1" key="1">
    <citation type="submission" date="2020-04" db="EMBL/GenBank/DDBJ databases">
        <authorList>
            <person name="Zhang T."/>
        </authorList>
    </citation>
    <scope>NUCLEOTIDE SEQUENCE</scope>
    <source>
        <strain evidence="1">HKST-UBA02</strain>
    </source>
</reference>
<evidence type="ECO:0000313" key="1">
    <source>
        <dbReference type="EMBL" id="MCA9397296.1"/>
    </source>
</evidence>
<sequence>MADLEQVRQVIGEAYKILLVTKETENTEDRITALHILAAVMSGNGKDVYLSPAENEHQPVPERSATVHFNYHGKKIERLQYKIQENTVELTFTPFTGELSPQDIQIDYRPFDIDVLIAIGIKDRSDLPSDVEAHQFDFNRIKTVNIDNQRDNTMWGSLNILMHDFPLYSLQIVEVLEEIGYDVPRHWKQLAMVETKKRIPQVGNATPRLLRLVADLAESPES</sequence>
<evidence type="ECO:0000313" key="2">
    <source>
        <dbReference type="Proteomes" id="UP000699691"/>
    </source>
</evidence>